<dbReference type="EMBL" id="VSRR010016004">
    <property type="protein sequence ID" value="MPC58805.1"/>
    <property type="molecule type" value="Genomic_DNA"/>
</dbReference>
<comment type="caution">
    <text evidence="1">The sequence shown here is derived from an EMBL/GenBank/DDBJ whole genome shotgun (WGS) entry which is preliminary data.</text>
</comment>
<dbReference type="Proteomes" id="UP000324222">
    <property type="component" value="Unassembled WGS sequence"/>
</dbReference>
<accession>A0A5B7GMV6</accession>
<name>A0A5B7GMV6_PORTR</name>
<reference evidence="1 2" key="1">
    <citation type="submission" date="2019-05" db="EMBL/GenBank/DDBJ databases">
        <title>Another draft genome of Portunus trituberculatus and its Hox gene families provides insights of decapod evolution.</title>
        <authorList>
            <person name="Jeong J.-H."/>
            <person name="Song I."/>
            <person name="Kim S."/>
            <person name="Choi T."/>
            <person name="Kim D."/>
            <person name="Ryu S."/>
            <person name="Kim W."/>
        </authorList>
    </citation>
    <scope>NUCLEOTIDE SEQUENCE [LARGE SCALE GENOMIC DNA]</scope>
    <source>
        <tissue evidence="1">Muscle</tissue>
    </source>
</reference>
<organism evidence="1 2">
    <name type="scientific">Portunus trituberculatus</name>
    <name type="common">Swimming crab</name>
    <name type="synonym">Neptunus trituberculatus</name>
    <dbReference type="NCBI Taxonomy" id="210409"/>
    <lineage>
        <taxon>Eukaryota</taxon>
        <taxon>Metazoa</taxon>
        <taxon>Ecdysozoa</taxon>
        <taxon>Arthropoda</taxon>
        <taxon>Crustacea</taxon>
        <taxon>Multicrustacea</taxon>
        <taxon>Malacostraca</taxon>
        <taxon>Eumalacostraca</taxon>
        <taxon>Eucarida</taxon>
        <taxon>Decapoda</taxon>
        <taxon>Pleocyemata</taxon>
        <taxon>Brachyura</taxon>
        <taxon>Eubrachyura</taxon>
        <taxon>Portunoidea</taxon>
        <taxon>Portunidae</taxon>
        <taxon>Portuninae</taxon>
        <taxon>Portunus</taxon>
    </lineage>
</organism>
<protein>
    <submittedName>
        <fullName evidence="1">Uncharacterized protein</fullName>
    </submittedName>
</protein>
<proteinExistence type="predicted"/>
<gene>
    <name evidence="1" type="ORF">E2C01_052814</name>
</gene>
<sequence length="63" mass="6806">MLDSKLCHCVFSLRQLNAPHLISFASLMAGVGEEACGVSGCTVVITKPASVYLRFTLFVTLCR</sequence>
<dbReference type="AlphaFoldDB" id="A0A5B7GMV6"/>
<keyword evidence="2" id="KW-1185">Reference proteome</keyword>
<evidence type="ECO:0000313" key="1">
    <source>
        <dbReference type="EMBL" id="MPC58805.1"/>
    </source>
</evidence>
<evidence type="ECO:0000313" key="2">
    <source>
        <dbReference type="Proteomes" id="UP000324222"/>
    </source>
</evidence>